<dbReference type="AlphaFoldDB" id="A0A8B6F7A6"/>
<dbReference type="Pfam" id="PF06701">
    <property type="entry name" value="MIB_HERC2"/>
    <property type="match status" value="2"/>
</dbReference>
<dbReference type="InterPro" id="IPR050122">
    <property type="entry name" value="RTK"/>
</dbReference>
<gene>
    <name evidence="7" type="ORF">MGAL_10B040203</name>
</gene>
<keyword evidence="3" id="KW-0862">Zinc</keyword>
<dbReference type="GO" id="GO:0043235">
    <property type="term" value="C:receptor complex"/>
    <property type="evidence" value="ECO:0007669"/>
    <property type="project" value="TreeGrafter"/>
</dbReference>
<evidence type="ECO:0000256" key="1">
    <source>
        <dbReference type="ARBA" id="ARBA00022723"/>
    </source>
</evidence>
<dbReference type="PROSITE" id="PS51416">
    <property type="entry name" value="MIB_HERC2"/>
    <property type="match status" value="1"/>
</dbReference>
<reference evidence="7" key="1">
    <citation type="submission" date="2018-11" db="EMBL/GenBank/DDBJ databases">
        <authorList>
            <person name="Alioto T."/>
            <person name="Alioto T."/>
        </authorList>
    </citation>
    <scope>NUCLEOTIDE SEQUENCE</scope>
</reference>
<feature type="compositionally biased region" description="Acidic residues" evidence="4">
    <location>
        <begin position="724"/>
        <end position="737"/>
    </location>
</feature>
<dbReference type="InterPro" id="IPR010606">
    <property type="entry name" value="Mib_Herc2"/>
</dbReference>
<dbReference type="GO" id="GO:0016567">
    <property type="term" value="P:protein ubiquitination"/>
    <property type="evidence" value="ECO:0007669"/>
    <property type="project" value="InterPro"/>
</dbReference>
<dbReference type="OrthoDB" id="2122982at2759"/>
<evidence type="ECO:0000256" key="4">
    <source>
        <dbReference type="SAM" id="MobiDB-lite"/>
    </source>
</evidence>
<feature type="compositionally biased region" description="Basic and acidic residues" evidence="4">
    <location>
        <begin position="698"/>
        <end position="723"/>
    </location>
</feature>
<keyword evidence="1" id="KW-0479">Metal-binding</keyword>
<organism evidence="7 8">
    <name type="scientific">Mytilus galloprovincialis</name>
    <name type="common">Mediterranean mussel</name>
    <dbReference type="NCBI Taxonomy" id="29158"/>
    <lineage>
        <taxon>Eukaryota</taxon>
        <taxon>Metazoa</taxon>
        <taxon>Spiralia</taxon>
        <taxon>Lophotrochozoa</taxon>
        <taxon>Mollusca</taxon>
        <taxon>Bivalvia</taxon>
        <taxon>Autobranchia</taxon>
        <taxon>Pteriomorphia</taxon>
        <taxon>Mytilida</taxon>
        <taxon>Mytiloidea</taxon>
        <taxon>Mytilidae</taxon>
        <taxon>Mytilinae</taxon>
        <taxon>Mytilus</taxon>
    </lineage>
</organism>
<evidence type="ECO:0000256" key="3">
    <source>
        <dbReference type="ARBA" id="ARBA00022833"/>
    </source>
</evidence>
<keyword evidence="8" id="KW-1185">Reference proteome</keyword>
<name>A0A8B6F7A6_MYTGA</name>
<dbReference type="InterPro" id="IPR011009">
    <property type="entry name" value="Kinase-like_dom_sf"/>
</dbReference>
<dbReference type="InterPro" id="IPR001245">
    <property type="entry name" value="Ser-Thr/Tyr_kinase_cat_dom"/>
</dbReference>
<dbReference type="PANTHER" id="PTHR24416">
    <property type="entry name" value="TYROSINE-PROTEIN KINASE RECEPTOR"/>
    <property type="match status" value="1"/>
</dbReference>
<dbReference type="GO" id="GO:0005524">
    <property type="term" value="F:ATP binding"/>
    <property type="evidence" value="ECO:0007669"/>
    <property type="project" value="InterPro"/>
</dbReference>
<dbReference type="Gene3D" id="3.30.60.90">
    <property type="match status" value="1"/>
</dbReference>
<dbReference type="Pfam" id="PF07714">
    <property type="entry name" value="PK_Tyr_Ser-Thr"/>
    <property type="match status" value="1"/>
</dbReference>
<dbReference type="GO" id="GO:0004714">
    <property type="term" value="F:transmembrane receptor protein tyrosine kinase activity"/>
    <property type="evidence" value="ECO:0007669"/>
    <property type="project" value="TreeGrafter"/>
</dbReference>
<dbReference type="InterPro" id="IPR037252">
    <property type="entry name" value="Mib_Herc2_sf"/>
</dbReference>
<dbReference type="PANTHER" id="PTHR24416:SF611">
    <property type="entry name" value="TYROSINE-PROTEIN KINASE TRANSMEMBRANE RECEPTOR ROR"/>
    <property type="match status" value="1"/>
</dbReference>
<keyword evidence="2" id="KW-0863">Zinc-finger</keyword>
<dbReference type="SUPFAM" id="SSF56112">
    <property type="entry name" value="Protein kinase-like (PK-like)"/>
    <property type="match status" value="1"/>
</dbReference>
<dbReference type="GO" id="GO:0005886">
    <property type="term" value="C:plasma membrane"/>
    <property type="evidence" value="ECO:0007669"/>
    <property type="project" value="TreeGrafter"/>
</dbReference>
<dbReference type="InterPro" id="IPR043145">
    <property type="entry name" value="Znf_ZZ_sf"/>
</dbReference>
<dbReference type="InterPro" id="IPR000719">
    <property type="entry name" value="Prot_kinase_dom"/>
</dbReference>
<dbReference type="PROSITE" id="PS50011">
    <property type="entry name" value="PROTEIN_KINASE_DOM"/>
    <property type="match status" value="1"/>
</dbReference>
<evidence type="ECO:0000256" key="2">
    <source>
        <dbReference type="ARBA" id="ARBA00022771"/>
    </source>
</evidence>
<dbReference type="GO" id="GO:0008270">
    <property type="term" value="F:zinc ion binding"/>
    <property type="evidence" value="ECO:0007669"/>
    <property type="project" value="UniProtKB-KW"/>
</dbReference>
<dbReference type="EMBL" id="UYJE01006288">
    <property type="protein sequence ID" value="VDI44717.1"/>
    <property type="molecule type" value="Genomic_DNA"/>
</dbReference>
<evidence type="ECO:0000259" key="6">
    <source>
        <dbReference type="PROSITE" id="PS51416"/>
    </source>
</evidence>
<dbReference type="Proteomes" id="UP000596742">
    <property type="component" value="Unassembled WGS sequence"/>
</dbReference>
<proteinExistence type="predicted"/>
<comment type="caution">
    <text evidence="7">The sequence shown here is derived from an EMBL/GenBank/DDBJ whole genome shotgun (WGS) entry which is preliminary data.</text>
</comment>
<evidence type="ECO:0000313" key="8">
    <source>
        <dbReference type="Proteomes" id="UP000596742"/>
    </source>
</evidence>
<feature type="region of interest" description="Disordered" evidence="4">
    <location>
        <begin position="688"/>
        <end position="737"/>
    </location>
</feature>
<dbReference type="GO" id="GO:0004842">
    <property type="term" value="F:ubiquitin-protein transferase activity"/>
    <property type="evidence" value="ECO:0007669"/>
    <property type="project" value="InterPro"/>
</dbReference>
<evidence type="ECO:0000313" key="7">
    <source>
        <dbReference type="EMBL" id="VDI44717.1"/>
    </source>
</evidence>
<evidence type="ECO:0000259" key="5">
    <source>
        <dbReference type="PROSITE" id="PS50011"/>
    </source>
</evidence>
<protein>
    <submittedName>
        <fullName evidence="7">Uncharacterized protein</fullName>
    </submittedName>
</protein>
<dbReference type="SUPFAM" id="SSF57850">
    <property type="entry name" value="RING/U-box"/>
    <property type="match status" value="1"/>
</dbReference>
<accession>A0A8B6F7A6</accession>
<dbReference type="GO" id="GO:0007169">
    <property type="term" value="P:cell surface receptor protein tyrosine kinase signaling pathway"/>
    <property type="evidence" value="ECO:0007669"/>
    <property type="project" value="TreeGrafter"/>
</dbReference>
<feature type="domain" description="MIB/HERC2" evidence="6">
    <location>
        <begin position="7"/>
        <end position="79"/>
    </location>
</feature>
<dbReference type="Gene3D" id="2.30.30.40">
    <property type="entry name" value="SH3 Domains"/>
    <property type="match status" value="2"/>
</dbReference>
<dbReference type="PRINTS" id="PR00109">
    <property type="entry name" value="TYRKINASE"/>
</dbReference>
<dbReference type="Gene3D" id="1.10.510.10">
    <property type="entry name" value="Transferase(Phosphotransferase) domain 1"/>
    <property type="match status" value="1"/>
</dbReference>
<feature type="domain" description="Protein kinase" evidence="5">
    <location>
        <begin position="253"/>
        <end position="518"/>
    </location>
</feature>
<sequence length="737" mass="84255">MFNIKQNKKQEQGQIKLGTRVIRGPDWNHKYEDNGEGFLGTIVAFDLAERRVKVIWDTGRSGQYRADTGQYDLRIFDNSPTGELHHGTMCYYCSDSPIHGMKWTCTQCNIDMCTPCYMNDKHDEAHGFERTDTLESKRQIIGPLTSCTKRVTVKGIFKGAEVVRNSNLTHDLESDDGDVGYVEEVTHWQNKYHRGIVSVFWKANNTTQSYRLGAEGCVDVFCSRLTETASGGTCYVDNLPVVDEYLEWQLKWRQILRISSTAVTKDVIIEHHRPENETWKGHWQTQSVLLEVFATESYKDALRQASIMCMCDHDNVVKFLGITHELQWIIIEWFSSNNLSEMLSTDAKDVFNISKVLDIAAQIANGMAYLGTNRIIHRNLKASQILIDHRFQTKISGFRLAVIPPDDTDVVMDATNLKTLPISWTAVDVFMCRSFTVKADVWSYGILLTELVSHGRVPYAGILKGDLELLKNIKEGYRHPQPENCPDVIYNMMLKCWKRRPEDRPTFDHLYKFFDSYVVVAEPVWAGQSYDLVYRQSKPISLDTENWRNGENEDYTEIVLDEELVQRQSTVTSLDTNKINSYEDLVPRGSNSASPDTGKYSEITLDEQRNVKYKSDLDSFIYMNHGEDGTKNDSCSNRSSYANVEELHESEASVRTNRTIYMNHGDSVKRYEVCSNKSAYENIVELHESEASSTANRHQGDKEGDSKRSKGDEVSSDKSRYDAYDDFELGGSTDSED</sequence>
<dbReference type="SUPFAM" id="SSF159034">
    <property type="entry name" value="Mib/herc2 domain-like"/>
    <property type="match status" value="2"/>
</dbReference>